<keyword evidence="3" id="KW-1185">Reference proteome</keyword>
<evidence type="ECO:0000256" key="1">
    <source>
        <dbReference type="SAM" id="MobiDB-lite"/>
    </source>
</evidence>
<feature type="region of interest" description="Disordered" evidence="1">
    <location>
        <begin position="67"/>
        <end position="93"/>
    </location>
</feature>
<evidence type="ECO:0000313" key="2">
    <source>
        <dbReference type="EMBL" id="KAJ3479269.1"/>
    </source>
</evidence>
<evidence type="ECO:0000313" key="3">
    <source>
        <dbReference type="Proteomes" id="UP001212997"/>
    </source>
</evidence>
<organism evidence="2 3">
    <name type="scientific">Meripilus lineatus</name>
    <dbReference type="NCBI Taxonomy" id="2056292"/>
    <lineage>
        <taxon>Eukaryota</taxon>
        <taxon>Fungi</taxon>
        <taxon>Dikarya</taxon>
        <taxon>Basidiomycota</taxon>
        <taxon>Agaricomycotina</taxon>
        <taxon>Agaricomycetes</taxon>
        <taxon>Polyporales</taxon>
        <taxon>Meripilaceae</taxon>
        <taxon>Meripilus</taxon>
    </lineage>
</organism>
<dbReference type="AlphaFoldDB" id="A0AAD5UW38"/>
<sequence length="93" mass="10256">MTFYPTLVYHHGLYGSHTSSSHPSSRIPTTFLKSEEGPLHGVMDPTSLLREFRSRLTAPSTVGYCQPSHPFKLEKSPLSPPPRSVMDPSSSSL</sequence>
<reference evidence="2" key="1">
    <citation type="submission" date="2022-07" db="EMBL/GenBank/DDBJ databases">
        <title>Genome Sequence of Physisporinus lineatus.</title>
        <authorList>
            <person name="Buettner E."/>
        </authorList>
    </citation>
    <scope>NUCLEOTIDE SEQUENCE</scope>
    <source>
        <strain evidence="2">VT162</strain>
    </source>
</reference>
<accession>A0AAD5UW38</accession>
<name>A0AAD5UW38_9APHY</name>
<dbReference type="EMBL" id="JANAWD010000450">
    <property type="protein sequence ID" value="KAJ3479269.1"/>
    <property type="molecule type" value="Genomic_DNA"/>
</dbReference>
<gene>
    <name evidence="2" type="ORF">NLI96_g9179</name>
</gene>
<proteinExistence type="predicted"/>
<protein>
    <submittedName>
        <fullName evidence="2">Uncharacterized protein</fullName>
    </submittedName>
</protein>
<dbReference type="Proteomes" id="UP001212997">
    <property type="component" value="Unassembled WGS sequence"/>
</dbReference>
<comment type="caution">
    <text evidence="2">The sequence shown here is derived from an EMBL/GenBank/DDBJ whole genome shotgun (WGS) entry which is preliminary data.</text>
</comment>